<evidence type="ECO:0000256" key="5">
    <source>
        <dbReference type="ARBA" id="ARBA00048539"/>
    </source>
</evidence>
<keyword evidence="2 6" id="KW-0819">tRNA processing</keyword>
<dbReference type="InterPro" id="IPR012094">
    <property type="entry name" value="tRNA_Ile_lys_synt"/>
</dbReference>
<evidence type="ECO:0000256" key="1">
    <source>
        <dbReference type="ARBA" id="ARBA00022598"/>
    </source>
</evidence>
<dbReference type="Proteomes" id="UP001320209">
    <property type="component" value="Chromosome"/>
</dbReference>
<dbReference type="InterPro" id="IPR012795">
    <property type="entry name" value="tRNA_Ile_lys_synt_N"/>
</dbReference>
<keyword evidence="1 6" id="KW-0436">Ligase</keyword>
<evidence type="ECO:0000256" key="4">
    <source>
        <dbReference type="ARBA" id="ARBA00022840"/>
    </source>
</evidence>
<keyword evidence="4 6" id="KW-0067">ATP-binding</keyword>
<keyword evidence="3 6" id="KW-0547">Nucleotide-binding</keyword>
<sequence>MSEIVSRKSEKIAVGLSGGVDSSLLTFVLSNKASIHGIEVNAIIIDHGLRGESKSEAESAAKFAQDCGAKPIIIRLAWDIPPKTQLQELARKKRYSALLAACNAIGARHMFIAHHMDDLLETVIMRQQKNSSSRGMAGISLVIPRHNIYIIRPLLAIPKSSILSAAKTIGIRWTDDPSNSDQRFTRAQIRPKVASMPAEEKNFLFLSSRRAAISREKEAVRISEFTGPLIYSCDFSGALKINIEPLLKHDQKEIEWALWHWIQHTGNCSSVRKLGSLKLLWDKIRRYASNTSYKSGPRIISCLGGCMFVISKEGLLYVIRESGRISSSQKELISEKVMINCKTHFFWDRRFFFSTSNTDDIINKRQYYEAGTGFINSLIQNSLPDLSPQTEIACCKLSPYAPPLPVFVAY</sequence>
<comment type="catalytic activity">
    <reaction evidence="5 6">
        <text>cytidine(34) in tRNA(Ile2) + L-lysine + ATP = lysidine(34) in tRNA(Ile2) + AMP + diphosphate + H(+)</text>
        <dbReference type="Rhea" id="RHEA:43744"/>
        <dbReference type="Rhea" id="RHEA-COMP:10625"/>
        <dbReference type="Rhea" id="RHEA-COMP:10670"/>
        <dbReference type="ChEBI" id="CHEBI:15378"/>
        <dbReference type="ChEBI" id="CHEBI:30616"/>
        <dbReference type="ChEBI" id="CHEBI:32551"/>
        <dbReference type="ChEBI" id="CHEBI:33019"/>
        <dbReference type="ChEBI" id="CHEBI:82748"/>
        <dbReference type="ChEBI" id="CHEBI:83665"/>
        <dbReference type="ChEBI" id="CHEBI:456215"/>
        <dbReference type="EC" id="6.3.4.19"/>
    </reaction>
</comment>
<evidence type="ECO:0000313" key="9">
    <source>
        <dbReference type="Proteomes" id="UP001320209"/>
    </source>
</evidence>
<dbReference type="PANTHER" id="PTHR43033:SF1">
    <property type="entry name" value="TRNA(ILE)-LYSIDINE SYNTHASE-RELATED"/>
    <property type="match status" value="1"/>
</dbReference>
<name>A0ABN6L336_9PROT</name>
<dbReference type="EC" id="6.3.4.19" evidence="6"/>
<evidence type="ECO:0000313" key="8">
    <source>
        <dbReference type="EMBL" id="BDB96310.1"/>
    </source>
</evidence>
<gene>
    <name evidence="6" type="primary">tilS</name>
    <name evidence="8" type="ORF">HYD_4430</name>
</gene>
<dbReference type="InterPro" id="IPR014729">
    <property type="entry name" value="Rossmann-like_a/b/a_fold"/>
</dbReference>
<accession>A0ABN6L336</accession>
<comment type="domain">
    <text evidence="6">The N-terminal region contains the highly conserved SGGXDS motif, predicted to be a P-loop motif involved in ATP binding.</text>
</comment>
<dbReference type="HAMAP" id="MF_01161">
    <property type="entry name" value="tRNA_Ile_lys_synt"/>
    <property type="match status" value="1"/>
</dbReference>
<dbReference type="NCBIfam" id="TIGR02432">
    <property type="entry name" value="lysidine_TilS_N"/>
    <property type="match status" value="1"/>
</dbReference>
<dbReference type="EMBL" id="AP025225">
    <property type="protein sequence ID" value="BDB96310.1"/>
    <property type="molecule type" value="Genomic_DNA"/>
</dbReference>
<dbReference type="Pfam" id="PF01171">
    <property type="entry name" value="ATP_bind_3"/>
    <property type="match status" value="1"/>
</dbReference>
<evidence type="ECO:0000259" key="7">
    <source>
        <dbReference type="Pfam" id="PF01171"/>
    </source>
</evidence>
<dbReference type="InterPro" id="IPR011063">
    <property type="entry name" value="TilS/TtcA_N"/>
</dbReference>
<organism evidence="8 9">
    <name type="scientific">Candidatus Hydrogenosomobacter endosymbioticus</name>
    <dbReference type="NCBI Taxonomy" id="2558174"/>
    <lineage>
        <taxon>Bacteria</taxon>
        <taxon>Pseudomonadati</taxon>
        <taxon>Pseudomonadota</taxon>
        <taxon>Alphaproteobacteria</taxon>
        <taxon>Holosporales</taxon>
        <taxon>Holosporaceae</taxon>
        <taxon>Candidatus Hydrogenosomobacter</taxon>
    </lineage>
</organism>
<comment type="similarity">
    <text evidence="6">Belongs to the tRNA(Ile)-lysidine synthase family.</text>
</comment>
<dbReference type="SUPFAM" id="SSF52402">
    <property type="entry name" value="Adenine nucleotide alpha hydrolases-like"/>
    <property type="match status" value="1"/>
</dbReference>
<comment type="function">
    <text evidence="6">Ligates lysine onto the cytidine present at position 34 of the AUA codon-specific tRNA(Ile) that contains the anticodon CAU, in an ATP-dependent manner. Cytidine is converted to lysidine, thus changing the amino acid specificity of the tRNA from methionine to isoleucine.</text>
</comment>
<dbReference type="Gene3D" id="3.40.50.620">
    <property type="entry name" value="HUPs"/>
    <property type="match status" value="1"/>
</dbReference>
<evidence type="ECO:0000256" key="2">
    <source>
        <dbReference type="ARBA" id="ARBA00022694"/>
    </source>
</evidence>
<evidence type="ECO:0000256" key="3">
    <source>
        <dbReference type="ARBA" id="ARBA00022741"/>
    </source>
</evidence>
<comment type="subcellular location">
    <subcellularLocation>
        <location evidence="6">Cytoplasm</location>
    </subcellularLocation>
</comment>
<dbReference type="CDD" id="cd01992">
    <property type="entry name" value="TilS_N"/>
    <property type="match status" value="1"/>
</dbReference>
<dbReference type="PANTHER" id="PTHR43033">
    <property type="entry name" value="TRNA(ILE)-LYSIDINE SYNTHASE-RELATED"/>
    <property type="match status" value="1"/>
</dbReference>
<keyword evidence="9" id="KW-1185">Reference proteome</keyword>
<keyword evidence="6" id="KW-0963">Cytoplasm</keyword>
<feature type="binding site" evidence="6">
    <location>
        <begin position="17"/>
        <end position="22"/>
    </location>
    <ligand>
        <name>ATP</name>
        <dbReference type="ChEBI" id="CHEBI:30616"/>
    </ligand>
</feature>
<reference evidence="8" key="1">
    <citation type="submission" date="2021-10" db="EMBL/GenBank/DDBJ databases">
        <title>Genome Sequence of The Candidatus Hydrogeosomobacter endosymbioticus, an Intracellular Bacterial Symbiont of the Anaerobic Ciliate GW7.</title>
        <authorList>
            <person name="Shiohama Y."/>
            <person name="Shinzato N."/>
        </authorList>
    </citation>
    <scope>NUCLEOTIDE SEQUENCE [LARGE SCALE GENOMIC DNA]</scope>
    <source>
        <strain evidence="8">200920</strain>
    </source>
</reference>
<proteinExistence type="inferred from homology"/>
<protein>
    <recommendedName>
        <fullName evidence="6">tRNA(Ile)-lysidine synthase</fullName>
        <ecNumber evidence="6">6.3.4.19</ecNumber>
    </recommendedName>
    <alternativeName>
        <fullName evidence="6">tRNA(Ile)-2-lysyl-cytidine synthase</fullName>
    </alternativeName>
    <alternativeName>
        <fullName evidence="6">tRNA(Ile)-lysidine synthetase</fullName>
    </alternativeName>
</protein>
<evidence type="ECO:0000256" key="6">
    <source>
        <dbReference type="HAMAP-Rule" id="MF_01161"/>
    </source>
</evidence>
<feature type="domain" description="tRNA(Ile)-lysidine/2-thiocytidine synthase N-terminal" evidence="7">
    <location>
        <begin position="11"/>
        <end position="190"/>
    </location>
</feature>